<feature type="region of interest" description="Disordered" evidence="1">
    <location>
        <begin position="122"/>
        <end position="153"/>
    </location>
</feature>
<feature type="compositionally biased region" description="Basic and acidic residues" evidence="1">
    <location>
        <begin position="1"/>
        <end position="16"/>
    </location>
</feature>
<gene>
    <name evidence="2" type="ORF">HID58_001375</name>
</gene>
<evidence type="ECO:0000313" key="3">
    <source>
        <dbReference type="Proteomes" id="UP000824890"/>
    </source>
</evidence>
<feature type="region of interest" description="Disordered" evidence="1">
    <location>
        <begin position="54"/>
        <end position="84"/>
    </location>
</feature>
<keyword evidence="3" id="KW-1185">Reference proteome</keyword>
<sequence length="153" mass="16814">MMTKRSEKTKEKEKRPNTTRPIRKYKREAHHSPTIKAQMVKNASPQRQNIATCLAVSKGEPGDSEAETPSTLPAPKLPSDLKDKPALNGALEAIACRRQSQPSNTEEAIACRKKAGQVAAEEADACQNRSPITGSQSRRRNQQNLELLSSTPL</sequence>
<accession>A0ABQ8ELY8</accession>
<reference evidence="2 3" key="1">
    <citation type="submission" date="2021-05" db="EMBL/GenBank/DDBJ databases">
        <title>Genome Assembly of Synthetic Allotetraploid Brassica napus Reveals Homoeologous Exchanges between Subgenomes.</title>
        <authorList>
            <person name="Davis J.T."/>
        </authorList>
    </citation>
    <scope>NUCLEOTIDE SEQUENCE [LARGE SCALE GENOMIC DNA]</scope>
    <source>
        <strain evidence="3">cv. Da-Ae</strain>
        <tissue evidence="2">Seedling</tissue>
    </source>
</reference>
<organism evidence="2 3">
    <name type="scientific">Brassica napus</name>
    <name type="common">Rape</name>
    <dbReference type="NCBI Taxonomy" id="3708"/>
    <lineage>
        <taxon>Eukaryota</taxon>
        <taxon>Viridiplantae</taxon>
        <taxon>Streptophyta</taxon>
        <taxon>Embryophyta</taxon>
        <taxon>Tracheophyta</taxon>
        <taxon>Spermatophyta</taxon>
        <taxon>Magnoliopsida</taxon>
        <taxon>eudicotyledons</taxon>
        <taxon>Gunneridae</taxon>
        <taxon>Pentapetalae</taxon>
        <taxon>rosids</taxon>
        <taxon>malvids</taxon>
        <taxon>Brassicales</taxon>
        <taxon>Brassicaceae</taxon>
        <taxon>Brassiceae</taxon>
        <taxon>Brassica</taxon>
    </lineage>
</organism>
<feature type="compositionally biased region" description="Polar residues" evidence="1">
    <location>
        <begin position="127"/>
        <end position="153"/>
    </location>
</feature>
<evidence type="ECO:0000313" key="2">
    <source>
        <dbReference type="EMBL" id="KAH0941738.1"/>
    </source>
</evidence>
<proteinExistence type="predicted"/>
<dbReference type="EMBL" id="JAGKQM010000001">
    <property type="protein sequence ID" value="KAH0941738.1"/>
    <property type="molecule type" value="Genomic_DNA"/>
</dbReference>
<comment type="caution">
    <text evidence="2">The sequence shown here is derived from an EMBL/GenBank/DDBJ whole genome shotgun (WGS) entry which is preliminary data.</text>
</comment>
<name>A0ABQ8ELY8_BRANA</name>
<feature type="region of interest" description="Disordered" evidence="1">
    <location>
        <begin position="1"/>
        <end position="35"/>
    </location>
</feature>
<evidence type="ECO:0000256" key="1">
    <source>
        <dbReference type="SAM" id="MobiDB-lite"/>
    </source>
</evidence>
<protein>
    <submittedName>
        <fullName evidence="2">Uncharacterized protein</fullName>
    </submittedName>
</protein>
<dbReference type="Proteomes" id="UP000824890">
    <property type="component" value="Unassembled WGS sequence"/>
</dbReference>